<evidence type="ECO:0000259" key="1">
    <source>
        <dbReference type="PROSITE" id="PS50112"/>
    </source>
</evidence>
<evidence type="ECO:0000313" key="5">
    <source>
        <dbReference type="Proteomes" id="UP000067461"/>
    </source>
</evidence>
<evidence type="ECO:0000259" key="2">
    <source>
        <dbReference type="PROSITE" id="PS50113"/>
    </source>
</evidence>
<dbReference type="SUPFAM" id="SSF55073">
    <property type="entry name" value="Nucleotide cyclase"/>
    <property type="match status" value="1"/>
</dbReference>
<dbReference type="InterPro" id="IPR000700">
    <property type="entry name" value="PAS-assoc_C"/>
</dbReference>
<dbReference type="InterPro" id="IPR013767">
    <property type="entry name" value="PAS_fold"/>
</dbReference>
<feature type="domain" description="PAS" evidence="1">
    <location>
        <begin position="6"/>
        <end position="77"/>
    </location>
</feature>
<dbReference type="NCBIfam" id="TIGR00229">
    <property type="entry name" value="sensory_box"/>
    <property type="match status" value="2"/>
</dbReference>
<evidence type="ECO:0000313" key="4">
    <source>
        <dbReference type="EMBL" id="BAO80304.1"/>
    </source>
</evidence>
<organism evidence="4 5">
    <name type="scientific">Serpentinimonas raichei</name>
    <dbReference type="NCBI Taxonomy" id="1458425"/>
    <lineage>
        <taxon>Bacteria</taxon>
        <taxon>Pseudomonadati</taxon>
        <taxon>Pseudomonadota</taxon>
        <taxon>Betaproteobacteria</taxon>
        <taxon>Burkholderiales</taxon>
        <taxon>Comamonadaceae</taxon>
        <taxon>Serpentinimonas</taxon>
    </lineage>
</organism>
<accession>A0A060NN18</accession>
<dbReference type="InterPro" id="IPR001610">
    <property type="entry name" value="PAC"/>
</dbReference>
<dbReference type="PROSITE" id="PS50112">
    <property type="entry name" value="PAS"/>
    <property type="match status" value="2"/>
</dbReference>
<dbReference type="InterPro" id="IPR043128">
    <property type="entry name" value="Rev_trsase/Diguanyl_cyclase"/>
</dbReference>
<dbReference type="InterPro" id="IPR035965">
    <property type="entry name" value="PAS-like_dom_sf"/>
</dbReference>
<dbReference type="NCBIfam" id="TIGR00254">
    <property type="entry name" value="GGDEF"/>
    <property type="match status" value="1"/>
</dbReference>
<dbReference type="Proteomes" id="UP000067461">
    <property type="component" value="Chromosome"/>
</dbReference>
<dbReference type="CDD" id="cd01949">
    <property type="entry name" value="GGDEF"/>
    <property type="match status" value="1"/>
</dbReference>
<feature type="domain" description="PAS" evidence="1">
    <location>
        <begin position="129"/>
        <end position="200"/>
    </location>
</feature>
<dbReference type="Pfam" id="PF00989">
    <property type="entry name" value="PAS"/>
    <property type="match status" value="1"/>
</dbReference>
<dbReference type="GO" id="GO:0003824">
    <property type="term" value="F:catalytic activity"/>
    <property type="evidence" value="ECO:0007669"/>
    <property type="project" value="UniProtKB-ARBA"/>
</dbReference>
<keyword evidence="5" id="KW-1185">Reference proteome</keyword>
<dbReference type="FunFam" id="3.30.70.270:FF:000001">
    <property type="entry name" value="Diguanylate cyclase domain protein"/>
    <property type="match status" value="1"/>
</dbReference>
<dbReference type="EMBL" id="AP014568">
    <property type="protein sequence ID" value="BAO80304.1"/>
    <property type="molecule type" value="Genomic_DNA"/>
</dbReference>
<dbReference type="STRING" id="1458425.SRAA_0450"/>
<dbReference type="AlphaFoldDB" id="A0A060NN18"/>
<dbReference type="Gene3D" id="3.30.450.20">
    <property type="entry name" value="PAS domain"/>
    <property type="match status" value="2"/>
</dbReference>
<reference evidence="4 5" key="1">
    <citation type="journal article" date="2014" name="Nat. Commun.">
        <title>Physiological and genomic features of highly alkaliphilic hydrogen-utilizing Betaproteobacteria from a continental serpentinizing site.</title>
        <authorList>
            <person name="Suzuki S."/>
            <person name="Kuenen J.G."/>
            <person name="Schipper K."/>
            <person name="van der Velde S."/>
            <person name="Ishii S."/>
            <person name="Wu A."/>
            <person name="Sorokin D.Y."/>
            <person name="Tenney A."/>
            <person name="Meng X.Y."/>
            <person name="Morrill P.L."/>
            <person name="Kamagata Y."/>
            <person name="Muyzer G."/>
            <person name="Nealson K.H."/>
        </authorList>
    </citation>
    <scope>NUCLEOTIDE SEQUENCE [LARGE SCALE GENOMIC DNA]</scope>
    <source>
        <strain evidence="4 5">A1</strain>
    </source>
</reference>
<dbReference type="CDD" id="cd00130">
    <property type="entry name" value="PAS"/>
    <property type="match status" value="2"/>
</dbReference>
<gene>
    <name evidence="4" type="ORF">SRAA_0450</name>
</gene>
<sequence length="432" mass="46091">MPAGLLETALSQAYNAIVLTDADLGAGGCKILYCNPAFCRMTGYTAAELMGQTPRILQGPLTDPAVLQRLRACLASGQPFEGRAINYRKDGSSYHVEWITSPIFNDLGQITHYISIQQDITQLLQAQKMQALMGLALDAAPSSVFITDAQQRVMYANRAFAALSGYAQADILGKKPGQLLHSGVHDADFYQSLQSSLERGQTFKAAFTNRRKDGSLYHCEQSVAALHDAAGQTTHYVSVATDVGHFVAREQALQNLACRDPLTSLLNRRAGEEALQRCHAAAQVSGQAYAVIMADIDRFKRVNDLHGHAAGDRIIAAVAQQLSQSVRSTDAVVRWGGEEFLIALPGLGLPAALELAERIRLAVADCHDAEVGRVTLSLGVAAGPAGGTEIDTVKRADQALYAAKQQGRNRVVADCAAPDGRPGNISGPASPT</sequence>
<dbReference type="SMART" id="SM00086">
    <property type="entry name" value="PAC"/>
    <property type="match status" value="2"/>
</dbReference>
<dbReference type="SMART" id="SM00091">
    <property type="entry name" value="PAS"/>
    <property type="match status" value="2"/>
</dbReference>
<evidence type="ECO:0000259" key="3">
    <source>
        <dbReference type="PROSITE" id="PS50887"/>
    </source>
</evidence>
<dbReference type="PROSITE" id="PS50887">
    <property type="entry name" value="GGDEF"/>
    <property type="match status" value="1"/>
</dbReference>
<dbReference type="GO" id="GO:0006355">
    <property type="term" value="P:regulation of DNA-templated transcription"/>
    <property type="evidence" value="ECO:0007669"/>
    <property type="project" value="InterPro"/>
</dbReference>
<dbReference type="Gene3D" id="3.30.70.270">
    <property type="match status" value="1"/>
</dbReference>
<feature type="domain" description="PAC" evidence="2">
    <location>
        <begin position="78"/>
        <end position="132"/>
    </location>
</feature>
<dbReference type="InterPro" id="IPR029787">
    <property type="entry name" value="Nucleotide_cyclase"/>
</dbReference>
<dbReference type="KEGG" id="cbaa:SRAA_0450"/>
<evidence type="ECO:0008006" key="6">
    <source>
        <dbReference type="Google" id="ProtNLM"/>
    </source>
</evidence>
<protein>
    <recommendedName>
        <fullName evidence="6">Response regulator containing a CheY-like receiver domain and a GGDEF domain</fullName>
    </recommendedName>
</protein>
<dbReference type="HOGENOM" id="CLU_000445_11_4_4"/>
<name>A0A060NN18_9BURK</name>
<dbReference type="SUPFAM" id="SSF55785">
    <property type="entry name" value="PYP-like sensor domain (PAS domain)"/>
    <property type="match status" value="2"/>
</dbReference>
<feature type="domain" description="PAC" evidence="2">
    <location>
        <begin position="201"/>
        <end position="255"/>
    </location>
</feature>
<dbReference type="Pfam" id="PF13426">
    <property type="entry name" value="PAS_9"/>
    <property type="match status" value="1"/>
</dbReference>
<dbReference type="PANTHER" id="PTHR46663">
    <property type="entry name" value="DIGUANYLATE CYCLASE DGCT-RELATED"/>
    <property type="match status" value="1"/>
</dbReference>
<proteinExistence type="predicted"/>
<dbReference type="InterPro" id="IPR052163">
    <property type="entry name" value="DGC-Regulatory_Protein"/>
</dbReference>
<dbReference type="PANTHER" id="PTHR46663:SF4">
    <property type="entry name" value="DIGUANYLATE CYCLASE DGCT-RELATED"/>
    <property type="match status" value="1"/>
</dbReference>
<dbReference type="InterPro" id="IPR000160">
    <property type="entry name" value="GGDEF_dom"/>
</dbReference>
<feature type="domain" description="GGDEF" evidence="3">
    <location>
        <begin position="287"/>
        <end position="416"/>
    </location>
</feature>
<dbReference type="InterPro" id="IPR000014">
    <property type="entry name" value="PAS"/>
</dbReference>
<dbReference type="SMART" id="SM00267">
    <property type="entry name" value="GGDEF"/>
    <property type="match status" value="1"/>
</dbReference>
<dbReference type="Pfam" id="PF00990">
    <property type="entry name" value="GGDEF"/>
    <property type="match status" value="1"/>
</dbReference>
<dbReference type="PROSITE" id="PS50113">
    <property type="entry name" value="PAC"/>
    <property type="match status" value="2"/>
</dbReference>